<dbReference type="InterPro" id="IPR036291">
    <property type="entry name" value="NAD(P)-bd_dom_sf"/>
</dbReference>
<dbReference type="PANTHER" id="PTHR44154:SF1">
    <property type="entry name" value="QUINONE OXIDOREDUCTASE"/>
    <property type="match status" value="1"/>
</dbReference>
<protein>
    <submittedName>
        <fullName evidence="7">NADP-dependent oxidoreductase</fullName>
    </submittedName>
</protein>
<dbReference type="SUPFAM" id="SSF50129">
    <property type="entry name" value="GroES-like"/>
    <property type="match status" value="1"/>
</dbReference>
<organism evidence="7 8">
    <name type="scientific">Candidatus Amunia macphersoniae</name>
    <dbReference type="NCBI Taxonomy" id="3127014"/>
    <lineage>
        <taxon>Bacteria</taxon>
        <taxon>Bacillati</taxon>
        <taxon>Candidatus Dormiibacterota</taxon>
        <taxon>Candidatus Dormibacteria</taxon>
        <taxon>Candidatus Aeolococcales</taxon>
        <taxon>Candidatus Aeolococcaceae</taxon>
        <taxon>Candidatus Amunia</taxon>
    </lineage>
</organism>
<keyword evidence="5" id="KW-0694">RNA-binding</keyword>
<evidence type="ECO:0000259" key="6">
    <source>
        <dbReference type="SMART" id="SM00829"/>
    </source>
</evidence>
<sequence>MKAVQFAEYGDPEVLHVVEVEEPHAGPGRIRIAVRAAGVNAIDWKIRAGFMREMRPLPLPSGSGMDAAGVVDEVGDGVSGVALGDEVFGTGSATLAEHAVLSSWATKPADLPFEEAAGYPVPVETATRILKEVGVQPGQTLLVSGAAGGVGSAVVQIARARGITVIGTASEGNQGYLRSLGAVATTYGAGLVDRVRPLAPNGVDAALDIAGHGVVTELIELTGEPAKVLSIADFTAPEHGARVSAGGRNGGAALEEGARLFSKGALRIAVAKTFPLAAAAEAHAASQAGHVAGRLVVTVP</sequence>
<dbReference type="PROSITE" id="PS01162">
    <property type="entry name" value="QOR_ZETA_CRYSTAL"/>
    <property type="match status" value="1"/>
</dbReference>
<proteinExistence type="predicted"/>
<dbReference type="Proteomes" id="UP000614410">
    <property type="component" value="Unassembled WGS sequence"/>
</dbReference>
<dbReference type="Gene3D" id="3.40.50.720">
    <property type="entry name" value="NAD(P)-binding Rossmann-like Domain"/>
    <property type="match status" value="1"/>
</dbReference>
<evidence type="ECO:0000256" key="5">
    <source>
        <dbReference type="ARBA" id="ARBA00022884"/>
    </source>
</evidence>
<dbReference type="SMART" id="SM00829">
    <property type="entry name" value="PKS_ER"/>
    <property type="match status" value="1"/>
</dbReference>
<dbReference type="InterPro" id="IPR002364">
    <property type="entry name" value="Quin_OxRdtase/zeta-crystal_CS"/>
</dbReference>
<dbReference type="InterPro" id="IPR013154">
    <property type="entry name" value="ADH-like_N"/>
</dbReference>
<dbReference type="InterPro" id="IPR051603">
    <property type="entry name" value="Zinc-ADH_QOR/CCCR"/>
</dbReference>
<dbReference type="InterPro" id="IPR011032">
    <property type="entry name" value="GroES-like_sf"/>
</dbReference>
<dbReference type="InterPro" id="IPR020843">
    <property type="entry name" value="ER"/>
</dbReference>
<comment type="caution">
    <text evidence="7">The sequence shown here is derived from an EMBL/GenBank/DDBJ whole genome shotgun (WGS) entry which is preliminary data.</text>
</comment>
<gene>
    <name evidence="7" type="ORF">JF887_05405</name>
</gene>
<evidence type="ECO:0000313" key="8">
    <source>
        <dbReference type="Proteomes" id="UP000614410"/>
    </source>
</evidence>
<keyword evidence="3" id="KW-0963">Cytoplasm</keyword>
<dbReference type="Pfam" id="PF13602">
    <property type="entry name" value="ADH_zinc_N_2"/>
    <property type="match status" value="1"/>
</dbReference>
<dbReference type="GO" id="GO:0008270">
    <property type="term" value="F:zinc ion binding"/>
    <property type="evidence" value="ECO:0007669"/>
    <property type="project" value="InterPro"/>
</dbReference>
<keyword evidence="4" id="KW-0521">NADP</keyword>
<dbReference type="Pfam" id="PF08240">
    <property type="entry name" value="ADH_N"/>
    <property type="match status" value="1"/>
</dbReference>
<evidence type="ECO:0000313" key="7">
    <source>
        <dbReference type="EMBL" id="MBJ7608851.1"/>
    </source>
</evidence>
<dbReference type="SUPFAM" id="SSF51735">
    <property type="entry name" value="NAD(P)-binding Rossmann-fold domains"/>
    <property type="match status" value="1"/>
</dbReference>
<dbReference type="GO" id="GO:0003723">
    <property type="term" value="F:RNA binding"/>
    <property type="evidence" value="ECO:0007669"/>
    <property type="project" value="UniProtKB-KW"/>
</dbReference>
<name>A0A934KHH1_9BACT</name>
<evidence type="ECO:0000256" key="2">
    <source>
        <dbReference type="ARBA" id="ARBA00011881"/>
    </source>
</evidence>
<evidence type="ECO:0000256" key="3">
    <source>
        <dbReference type="ARBA" id="ARBA00022490"/>
    </source>
</evidence>
<accession>A0A934KHH1</accession>
<dbReference type="Gene3D" id="3.90.180.10">
    <property type="entry name" value="Medium-chain alcohol dehydrogenases, catalytic domain"/>
    <property type="match status" value="1"/>
</dbReference>
<dbReference type="GO" id="GO:0005737">
    <property type="term" value="C:cytoplasm"/>
    <property type="evidence" value="ECO:0007669"/>
    <property type="project" value="UniProtKB-SubCell"/>
</dbReference>
<comment type="subunit">
    <text evidence="2">Homotetramer.</text>
</comment>
<dbReference type="GO" id="GO:0016491">
    <property type="term" value="F:oxidoreductase activity"/>
    <property type="evidence" value="ECO:0007669"/>
    <property type="project" value="InterPro"/>
</dbReference>
<dbReference type="CDD" id="cd05289">
    <property type="entry name" value="MDR_like_2"/>
    <property type="match status" value="1"/>
</dbReference>
<evidence type="ECO:0000256" key="1">
    <source>
        <dbReference type="ARBA" id="ARBA00004496"/>
    </source>
</evidence>
<dbReference type="EMBL" id="JAEKNN010000025">
    <property type="protein sequence ID" value="MBJ7608851.1"/>
    <property type="molecule type" value="Genomic_DNA"/>
</dbReference>
<feature type="domain" description="Enoyl reductase (ER)" evidence="6">
    <location>
        <begin position="10"/>
        <end position="297"/>
    </location>
</feature>
<comment type="subcellular location">
    <subcellularLocation>
        <location evidence="1">Cytoplasm</location>
    </subcellularLocation>
</comment>
<dbReference type="PANTHER" id="PTHR44154">
    <property type="entry name" value="QUINONE OXIDOREDUCTASE"/>
    <property type="match status" value="1"/>
</dbReference>
<dbReference type="AlphaFoldDB" id="A0A934KHH1"/>
<reference evidence="7 8" key="1">
    <citation type="submission" date="2020-10" db="EMBL/GenBank/DDBJ databases">
        <title>Ca. Dormibacterota MAGs.</title>
        <authorList>
            <person name="Montgomery K."/>
        </authorList>
    </citation>
    <scope>NUCLEOTIDE SEQUENCE [LARGE SCALE GENOMIC DNA]</scope>
    <source>
        <strain evidence="7">Mitchell_Peninsula_5</strain>
    </source>
</reference>
<evidence type="ECO:0000256" key="4">
    <source>
        <dbReference type="ARBA" id="ARBA00022857"/>
    </source>
</evidence>